<protein>
    <submittedName>
        <fullName evidence="3">Amidase</fullName>
        <ecNumber evidence="3">3.5.1.4</ecNumber>
    </submittedName>
</protein>
<evidence type="ECO:0000259" key="2">
    <source>
        <dbReference type="Pfam" id="PF01425"/>
    </source>
</evidence>
<dbReference type="Gene3D" id="3.90.1300.10">
    <property type="entry name" value="Amidase signature (AS) domain"/>
    <property type="match status" value="1"/>
</dbReference>
<gene>
    <name evidence="3" type="ORF">MKAN_10420</name>
</gene>
<dbReference type="AlphaFoldDB" id="U5WND5"/>
<dbReference type="InterPro" id="IPR000120">
    <property type="entry name" value="Amidase"/>
</dbReference>
<dbReference type="HOGENOM" id="CLU_009600_18_1_11"/>
<dbReference type="Pfam" id="PF01425">
    <property type="entry name" value="Amidase"/>
    <property type="match status" value="1"/>
</dbReference>
<dbReference type="Proteomes" id="UP000017786">
    <property type="component" value="Chromosome"/>
</dbReference>
<dbReference type="InterPro" id="IPR023631">
    <property type="entry name" value="Amidase_dom"/>
</dbReference>
<feature type="region of interest" description="Disordered" evidence="1">
    <location>
        <begin position="188"/>
        <end position="207"/>
    </location>
</feature>
<dbReference type="EMBL" id="CP006835">
    <property type="protein sequence ID" value="AGZ50654.1"/>
    <property type="molecule type" value="Genomic_DNA"/>
</dbReference>
<accession>U5WND5</accession>
<name>U5WND5_MYCKA</name>
<evidence type="ECO:0000313" key="4">
    <source>
        <dbReference type="Proteomes" id="UP000017786"/>
    </source>
</evidence>
<evidence type="ECO:0000313" key="3">
    <source>
        <dbReference type="EMBL" id="AGZ50654.1"/>
    </source>
</evidence>
<sequence length="541" mass="56260">MLGGGGGRPRLIRAQPHPSDPATYDGGDMAVPRPSAADLRAAAEHFGFHLDADDQRDYLAAVGHTLRSYDVVDELYGDLCDHSAQPQAPDRVYRFPEPGDNPLGAWYVTADIASGAQGPLSGRTVAIKDNIAVAGLPMMNGSRAVEGFVPSRDATVVRRLLAAGATIAGKSVCEDLCCSGSSFTSASGPVRNPWDTTRETGGSSSGSGALVATGEVGLALGGDQGGSVRIPAALCGIVGLKPTYGLVPYTGAFPIERTIDHLGPMTRTVADAAVLLTVLAGPDGHDPRQSAAIAPLDYRAALTGDVTGLRVGMLSEGFGWTGSRPEVDELVRSAARRFAEIGCTVGEISVPWHRRAIHVFNVIITDGATYQMLEGNGSGLGVDGLYDPELMAHFARQRVVKADEFASTIKATALCGHYSRNRLGGAVYAKARNLVPHLRAAYDGALEHYDVLVMPTVPGTANPLPEGSPQDVGLLPHTFGKALNTAPMDITGHPAISVPAGLVDGLPAGMMIVGKRFDDANVLRVAAAFESLCGGFPAAPS</sequence>
<reference evidence="3 4" key="1">
    <citation type="submission" date="2013-10" db="EMBL/GenBank/DDBJ databases">
        <title>Genome sequence of Mycobacterium kansasii.</title>
        <authorList>
            <consortium name="McGill University Mycobacterium genome consortium"/>
            <person name="Veyrier F.J."/>
            <person name="Behr M.A."/>
        </authorList>
    </citation>
    <scope>NUCLEOTIDE SEQUENCE [LARGE SCALE GENOMIC DNA]</scope>
    <source>
        <strain evidence="3 4">ATCC 12478</strain>
    </source>
</reference>
<dbReference type="EC" id="3.5.1.4" evidence="3"/>
<dbReference type="eggNOG" id="COG0154">
    <property type="taxonomic scope" value="Bacteria"/>
</dbReference>
<dbReference type="GO" id="GO:0004040">
    <property type="term" value="F:amidase activity"/>
    <property type="evidence" value="ECO:0007669"/>
    <property type="project" value="UniProtKB-EC"/>
</dbReference>
<dbReference type="NCBIfam" id="NF005565">
    <property type="entry name" value="PRK07235.1"/>
    <property type="match status" value="1"/>
</dbReference>
<dbReference type="InterPro" id="IPR036928">
    <property type="entry name" value="AS_sf"/>
</dbReference>
<dbReference type="KEGG" id="mkn:MKAN_10420"/>
<dbReference type="SUPFAM" id="SSF75304">
    <property type="entry name" value="Amidase signature (AS) enzymes"/>
    <property type="match status" value="1"/>
</dbReference>
<dbReference type="PANTHER" id="PTHR11895:SF170">
    <property type="entry name" value="AMIDASE"/>
    <property type="match status" value="1"/>
</dbReference>
<dbReference type="PROSITE" id="PS00571">
    <property type="entry name" value="AMIDASES"/>
    <property type="match status" value="1"/>
</dbReference>
<dbReference type="InterPro" id="IPR020556">
    <property type="entry name" value="Amidase_CS"/>
</dbReference>
<keyword evidence="3" id="KW-0378">Hydrolase</keyword>
<feature type="region of interest" description="Disordered" evidence="1">
    <location>
        <begin position="1"/>
        <end position="33"/>
    </location>
</feature>
<proteinExistence type="predicted"/>
<dbReference type="PANTHER" id="PTHR11895">
    <property type="entry name" value="TRANSAMIDASE"/>
    <property type="match status" value="1"/>
</dbReference>
<feature type="domain" description="Amidase" evidence="2">
    <location>
        <begin position="110"/>
        <end position="523"/>
    </location>
</feature>
<organism evidence="3 4">
    <name type="scientific">Mycobacterium kansasii ATCC 12478</name>
    <dbReference type="NCBI Taxonomy" id="557599"/>
    <lineage>
        <taxon>Bacteria</taxon>
        <taxon>Bacillati</taxon>
        <taxon>Actinomycetota</taxon>
        <taxon>Actinomycetes</taxon>
        <taxon>Mycobacteriales</taxon>
        <taxon>Mycobacteriaceae</taxon>
        <taxon>Mycobacterium</taxon>
    </lineage>
</organism>
<dbReference type="Gene3D" id="1.10.20.60">
    <property type="entry name" value="Glu-tRNAGln amidotransferase C subunit, N-terminal domain"/>
    <property type="match status" value="1"/>
</dbReference>
<evidence type="ECO:0000256" key="1">
    <source>
        <dbReference type="SAM" id="MobiDB-lite"/>
    </source>
</evidence>